<evidence type="ECO:0000313" key="1">
    <source>
        <dbReference type="EMBL" id="OGN04236.1"/>
    </source>
</evidence>
<sequence>MACCRFSLFVPPPGDTKKNVAPETVKQTGNVQTRQALPPQSTNPLEKAYKQLSPLMESKEALDIMEKEYPKQQVEIVSNQYTREYAWRWTWSNADKTTITESASLTIYFSRRGDCVICRVKNAVYTYKRGDKKERKSLLDNNKFI</sequence>
<dbReference type="AlphaFoldDB" id="A0A1F8EW26"/>
<protein>
    <submittedName>
        <fullName evidence="1">Uncharacterized protein</fullName>
    </submittedName>
</protein>
<accession>A0A1F8EW26</accession>
<dbReference type="Proteomes" id="UP000177419">
    <property type="component" value="Unassembled WGS sequence"/>
</dbReference>
<evidence type="ECO:0000313" key="2">
    <source>
        <dbReference type="Proteomes" id="UP000177419"/>
    </source>
</evidence>
<name>A0A1F8EW26_9BACT</name>
<comment type="caution">
    <text evidence="1">The sequence shown here is derived from an EMBL/GenBank/DDBJ whole genome shotgun (WGS) entry which is preliminary data.</text>
</comment>
<dbReference type="EMBL" id="MGJJ01000026">
    <property type="protein sequence ID" value="OGN04236.1"/>
    <property type="molecule type" value="Genomic_DNA"/>
</dbReference>
<gene>
    <name evidence="1" type="ORF">A2746_01440</name>
</gene>
<dbReference type="STRING" id="1802669.A2746_01440"/>
<organism evidence="1 2">
    <name type="scientific">Candidatus Yanofskybacteria bacterium RIFCSPHIGHO2_01_FULL_44_22</name>
    <dbReference type="NCBI Taxonomy" id="1802669"/>
    <lineage>
        <taxon>Bacteria</taxon>
        <taxon>Candidatus Yanofskyibacteriota</taxon>
    </lineage>
</organism>
<reference evidence="1 2" key="1">
    <citation type="journal article" date="2016" name="Nat. Commun.">
        <title>Thousands of microbial genomes shed light on interconnected biogeochemical processes in an aquifer system.</title>
        <authorList>
            <person name="Anantharaman K."/>
            <person name="Brown C.T."/>
            <person name="Hug L.A."/>
            <person name="Sharon I."/>
            <person name="Castelle C.J."/>
            <person name="Probst A.J."/>
            <person name="Thomas B.C."/>
            <person name="Singh A."/>
            <person name="Wilkins M.J."/>
            <person name="Karaoz U."/>
            <person name="Brodie E.L."/>
            <person name="Williams K.H."/>
            <person name="Hubbard S.S."/>
            <person name="Banfield J.F."/>
        </authorList>
    </citation>
    <scope>NUCLEOTIDE SEQUENCE [LARGE SCALE GENOMIC DNA]</scope>
</reference>
<proteinExistence type="predicted"/>